<protein>
    <submittedName>
        <fullName evidence="2">DUF3016 domain-containing protein</fullName>
    </submittedName>
</protein>
<dbReference type="OrthoDB" id="195620at2"/>
<comment type="caution">
    <text evidence="2">The sequence shown here is derived from an EMBL/GenBank/DDBJ whole genome shotgun (WGS) entry which is preliminary data.</text>
</comment>
<dbReference type="InterPro" id="IPR021557">
    <property type="entry name" value="DUF3016"/>
</dbReference>
<feature type="signal peptide" evidence="1">
    <location>
        <begin position="1"/>
        <end position="20"/>
    </location>
</feature>
<proteinExistence type="predicted"/>
<organism evidence="2 3">
    <name type="scientific">Idiomarina ramblicola</name>
    <dbReference type="NCBI Taxonomy" id="263724"/>
    <lineage>
        <taxon>Bacteria</taxon>
        <taxon>Pseudomonadati</taxon>
        <taxon>Pseudomonadota</taxon>
        <taxon>Gammaproteobacteria</taxon>
        <taxon>Alteromonadales</taxon>
        <taxon>Idiomarinaceae</taxon>
        <taxon>Idiomarina</taxon>
    </lineage>
</organism>
<sequence>MRVQGIVGTVLLAFSFSALAGTAEVSWKDVDSYTDIRPADGFRDRYEQKVMDQLTEHFQSLMTKLPEDRKLEVTVTDVDLTGRLEPTFGRSSSNYVRIVREIDFPRMAFDYRLVNNSGEVLREGQANVKNMRFNYDGLASRVRRNDLYFEEEMLTRWFEDTIVNQPDE</sequence>
<feature type="chain" id="PRO_5019443276" evidence="1">
    <location>
        <begin position="21"/>
        <end position="168"/>
    </location>
</feature>
<keyword evidence="1" id="KW-0732">Signal</keyword>
<keyword evidence="3" id="KW-1185">Reference proteome</keyword>
<reference evidence="3" key="1">
    <citation type="journal article" date="2018" name="Front. Microbiol.">
        <title>Genome-Based Analysis Reveals the Taxonomy and Diversity of the Family Idiomarinaceae.</title>
        <authorList>
            <person name="Liu Y."/>
            <person name="Lai Q."/>
            <person name="Shao Z."/>
        </authorList>
    </citation>
    <scope>NUCLEOTIDE SEQUENCE [LARGE SCALE GENOMIC DNA]</scope>
    <source>
        <strain evidence="3">R22</strain>
    </source>
</reference>
<name>A0A432YUW0_9GAMM</name>
<dbReference type="AlphaFoldDB" id="A0A432YUW0"/>
<dbReference type="Pfam" id="PF11454">
    <property type="entry name" value="DUF3016"/>
    <property type="match status" value="1"/>
</dbReference>
<evidence type="ECO:0000313" key="2">
    <source>
        <dbReference type="EMBL" id="RUO67100.1"/>
    </source>
</evidence>
<gene>
    <name evidence="2" type="ORF">CWI78_11380</name>
</gene>
<evidence type="ECO:0000256" key="1">
    <source>
        <dbReference type="SAM" id="SignalP"/>
    </source>
</evidence>
<accession>A0A432YUW0</accession>
<dbReference type="RefSeq" id="WP_126782929.1">
    <property type="nucleotide sequence ID" value="NZ_PIQC01000008.1"/>
</dbReference>
<dbReference type="Proteomes" id="UP000288058">
    <property type="component" value="Unassembled WGS sequence"/>
</dbReference>
<evidence type="ECO:0000313" key="3">
    <source>
        <dbReference type="Proteomes" id="UP000288058"/>
    </source>
</evidence>
<dbReference type="EMBL" id="PIQC01000008">
    <property type="protein sequence ID" value="RUO67100.1"/>
    <property type="molecule type" value="Genomic_DNA"/>
</dbReference>